<protein>
    <submittedName>
        <fullName evidence="1">DedA family protein</fullName>
    </submittedName>
</protein>
<evidence type="ECO:0000313" key="2">
    <source>
        <dbReference type="Proteomes" id="UP000616151"/>
    </source>
</evidence>
<keyword evidence="2" id="KW-1185">Reference proteome</keyword>
<accession>A0ACC5QYS6</accession>
<reference evidence="1" key="1">
    <citation type="submission" date="2021-01" db="EMBL/GenBank/DDBJ databases">
        <authorList>
            <person name="Sun Q."/>
        </authorList>
    </citation>
    <scope>NUCLEOTIDE SEQUENCE</scope>
    <source>
        <strain evidence="1">YIM B02566</strain>
    </source>
</reference>
<dbReference type="EMBL" id="JAENHL010000004">
    <property type="protein sequence ID" value="MBK1865518.1"/>
    <property type="molecule type" value="Genomic_DNA"/>
</dbReference>
<evidence type="ECO:0000313" key="1">
    <source>
        <dbReference type="EMBL" id="MBK1865518.1"/>
    </source>
</evidence>
<dbReference type="Proteomes" id="UP000616151">
    <property type="component" value="Unassembled WGS sequence"/>
</dbReference>
<organism evidence="1 2">
    <name type="scientific">Taklimakanibacter albus</name>
    <dbReference type="NCBI Taxonomy" id="2800327"/>
    <lineage>
        <taxon>Bacteria</taxon>
        <taxon>Pseudomonadati</taxon>
        <taxon>Pseudomonadota</taxon>
        <taxon>Alphaproteobacteria</taxon>
        <taxon>Hyphomicrobiales</taxon>
        <taxon>Aestuariivirgaceae</taxon>
        <taxon>Taklimakanibacter</taxon>
    </lineage>
</organism>
<gene>
    <name evidence="1" type="ORF">JHL16_04080</name>
</gene>
<sequence length="176" mass="19401">MSLAETIQIIVAFTRENQQWAVLIVGLLAFGESLAVVSLLLPATAILLGIGALIGAGGVAFWPVWLAASIGAFFGDWLSYVIGQKLGWRIVRLWPLRRRPEIVMNGHDFFERWGVWSIFIGRFFGPLRAIVPLIAGICLMPRLPFMIGNLLSALIWAFAILAPGAFGVRWLEGWLG</sequence>
<proteinExistence type="predicted"/>
<name>A0ACC5QYS6_9HYPH</name>
<comment type="caution">
    <text evidence="1">The sequence shown here is derived from an EMBL/GenBank/DDBJ whole genome shotgun (WGS) entry which is preliminary data.</text>
</comment>